<dbReference type="InterPro" id="IPR017871">
    <property type="entry name" value="ABC_transporter-like_CS"/>
</dbReference>
<dbReference type="Proteomes" id="UP000410492">
    <property type="component" value="Unassembled WGS sequence"/>
</dbReference>
<comment type="similarity">
    <text evidence="2">Belongs to the ABC transporter superfamily. ABCG family. Eye pigment precursor importer (TC 3.A.1.204) subfamily.</text>
</comment>
<evidence type="ECO:0000256" key="6">
    <source>
        <dbReference type="ARBA" id="ARBA00022840"/>
    </source>
</evidence>
<dbReference type="Gene3D" id="3.40.50.300">
    <property type="entry name" value="P-loop containing nucleotide triphosphate hydrolases"/>
    <property type="match status" value="1"/>
</dbReference>
<dbReference type="InterPro" id="IPR003593">
    <property type="entry name" value="AAA+_ATPase"/>
</dbReference>
<evidence type="ECO:0000256" key="9">
    <source>
        <dbReference type="SAM" id="MobiDB-lite"/>
    </source>
</evidence>
<dbReference type="PROSITE" id="PS00211">
    <property type="entry name" value="ABC_TRANSPORTER_1"/>
    <property type="match status" value="1"/>
</dbReference>
<dbReference type="CDD" id="cd03213">
    <property type="entry name" value="ABCG_EPDR"/>
    <property type="match status" value="1"/>
</dbReference>
<keyword evidence="5" id="KW-0547">Nucleotide-binding</keyword>
<keyword evidence="3" id="KW-0813">Transport</keyword>
<dbReference type="SMART" id="SM00382">
    <property type="entry name" value="AAA"/>
    <property type="match status" value="1"/>
</dbReference>
<dbReference type="InterPro" id="IPR043926">
    <property type="entry name" value="ABCG_dom"/>
</dbReference>
<evidence type="ECO:0000256" key="2">
    <source>
        <dbReference type="ARBA" id="ARBA00005814"/>
    </source>
</evidence>
<evidence type="ECO:0000256" key="8">
    <source>
        <dbReference type="ARBA" id="ARBA00023136"/>
    </source>
</evidence>
<dbReference type="InterPro" id="IPR003439">
    <property type="entry name" value="ABC_transporter-like_ATP-bd"/>
</dbReference>
<dbReference type="PROSITE" id="PS50893">
    <property type="entry name" value="ABC_TRANSPORTER_2"/>
    <property type="match status" value="1"/>
</dbReference>
<feature type="domain" description="ABC transporter" evidence="11">
    <location>
        <begin position="111"/>
        <end position="350"/>
    </location>
</feature>
<keyword evidence="6" id="KW-0067">ATP-binding</keyword>
<dbReference type="InterPro" id="IPR050352">
    <property type="entry name" value="ABCG_transporters"/>
</dbReference>
<feature type="region of interest" description="Disordered" evidence="9">
    <location>
        <begin position="61"/>
        <end position="105"/>
    </location>
</feature>
<evidence type="ECO:0000256" key="4">
    <source>
        <dbReference type="ARBA" id="ARBA00022692"/>
    </source>
</evidence>
<dbReference type="GO" id="GO:0005886">
    <property type="term" value="C:plasma membrane"/>
    <property type="evidence" value="ECO:0007669"/>
    <property type="project" value="TreeGrafter"/>
</dbReference>
<keyword evidence="7 10" id="KW-1133">Transmembrane helix</keyword>
<proteinExistence type="inferred from homology"/>
<evidence type="ECO:0000313" key="12">
    <source>
        <dbReference type="EMBL" id="VEN52917.1"/>
    </source>
</evidence>
<evidence type="ECO:0000256" key="7">
    <source>
        <dbReference type="ARBA" id="ARBA00022989"/>
    </source>
</evidence>
<keyword evidence="8 10" id="KW-0472">Membrane</keyword>
<dbReference type="FunFam" id="3.40.50.300:FF:000891">
    <property type="entry name" value="ATP-binding cassette sub-family G member"/>
    <property type="match status" value="1"/>
</dbReference>
<protein>
    <recommendedName>
        <fullName evidence="11">ABC transporter domain-containing protein</fullName>
    </recommendedName>
</protein>
<dbReference type="SUPFAM" id="SSF52540">
    <property type="entry name" value="P-loop containing nucleoside triphosphate hydrolases"/>
    <property type="match status" value="1"/>
</dbReference>
<dbReference type="GO" id="GO:0005524">
    <property type="term" value="F:ATP binding"/>
    <property type="evidence" value="ECO:0007669"/>
    <property type="project" value="UniProtKB-KW"/>
</dbReference>
<dbReference type="GO" id="GO:0016887">
    <property type="term" value="F:ATP hydrolysis activity"/>
    <property type="evidence" value="ECO:0007669"/>
    <property type="project" value="InterPro"/>
</dbReference>
<accession>A0A653CYJ9</accession>
<gene>
    <name evidence="12" type="ORF">CALMAC_LOCUS12885</name>
</gene>
<sequence length="748" mass="81810">MDGESKSGSGVKIHLELDGDDVNESVSYSNATTRSVCSPPPANLKEIESLNNASVLSGSQTNLWNGSGGTALRKVPNSTTNGSKGGGSPGSSHKKPTISLTHLPKRPPVDIEFADLSYSVSEGRKRGYKTILKGINGKFKSGELTGIMGPSGAGKSTLMNILAGYKTSNLDGHVNINGKERSLRRFRKMSCYIMQDDCLSPHLTVKEAMQVSANLKLGRGITQADKKIVINEILETLGLQDCVDTNSSSLSGGQRKRLSIALELVNNPPVMFFDEPTSGLDSSSCFQCLCLLKLLARGGRTIICTIHQPSARLFEMFDHLYMLAEGQCIYRGPVTGLVPFLSSMGLNCPGYHNPADYVMEVACGEHGDYLQKLVIAVNAGRCKKFACPITTASDTAVATNRLIANDISKEASPLQTSEDARAGAGGGSTPATLPNGSAVKTPTTPATCTTSLLDSSEHLTPHEKNGFPTTGWQQFVILLKRSMYIILMDKTLTRMRLVSHFIIGCLIGLIYYDTGGNAAKVMSNAGCLFFSVMFMMFTAMMPTILTFPLEMSIFIREHLNYWYSLKAYYLAKTLADIPFQIILTTCYVIGVYFITSQPLDAQRFGMFLLSAVLIALVSQSYGLLVGAGFNIEAGVFLGPISTIPMVLFSGFFANLEDIPYYLKWLPYMSYLKYGFEANMVAIYGLNRGKLDCKIDYCHFKYPKKFLDQMSMNGDMNTYLIDVGVLSGLFVFLRICAYFVLRIKLFQNR</sequence>
<dbReference type="GO" id="GO:0140359">
    <property type="term" value="F:ABC-type transporter activity"/>
    <property type="evidence" value="ECO:0007669"/>
    <property type="project" value="InterPro"/>
</dbReference>
<keyword evidence="4 10" id="KW-0812">Transmembrane</keyword>
<evidence type="ECO:0000259" key="11">
    <source>
        <dbReference type="PROSITE" id="PS50893"/>
    </source>
</evidence>
<feature type="region of interest" description="Disordered" evidence="9">
    <location>
        <begin position="412"/>
        <end position="444"/>
    </location>
</feature>
<name>A0A653CYJ9_CALMS</name>
<feature type="transmembrane region" description="Helical" evidence="10">
    <location>
        <begin position="569"/>
        <end position="594"/>
    </location>
</feature>
<organism evidence="12 13">
    <name type="scientific">Callosobruchus maculatus</name>
    <name type="common">Southern cowpea weevil</name>
    <name type="synonym">Pulse bruchid</name>
    <dbReference type="NCBI Taxonomy" id="64391"/>
    <lineage>
        <taxon>Eukaryota</taxon>
        <taxon>Metazoa</taxon>
        <taxon>Ecdysozoa</taxon>
        <taxon>Arthropoda</taxon>
        <taxon>Hexapoda</taxon>
        <taxon>Insecta</taxon>
        <taxon>Pterygota</taxon>
        <taxon>Neoptera</taxon>
        <taxon>Endopterygota</taxon>
        <taxon>Coleoptera</taxon>
        <taxon>Polyphaga</taxon>
        <taxon>Cucujiformia</taxon>
        <taxon>Chrysomeloidea</taxon>
        <taxon>Chrysomelidae</taxon>
        <taxon>Bruchinae</taxon>
        <taxon>Bruchini</taxon>
        <taxon>Callosobruchus</taxon>
    </lineage>
</organism>
<feature type="transmembrane region" description="Helical" evidence="10">
    <location>
        <begin position="497"/>
        <end position="514"/>
    </location>
</feature>
<feature type="transmembrane region" description="Helical" evidence="10">
    <location>
        <begin position="606"/>
        <end position="629"/>
    </location>
</feature>
<comment type="subcellular location">
    <subcellularLocation>
        <location evidence="1">Membrane</location>
        <topology evidence="1">Multi-pass membrane protein</topology>
    </subcellularLocation>
</comment>
<dbReference type="Pfam" id="PF19055">
    <property type="entry name" value="ABC2_membrane_7"/>
    <property type="match status" value="1"/>
</dbReference>
<reference evidence="12 13" key="1">
    <citation type="submission" date="2019-01" db="EMBL/GenBank/DDBJ databases">
        <authorList>
            <person name="Sayadi A."/>
        </authorList>
    </citation>
    <scope>NUCLEOTIDE SEQUENCE [LARGE SCALE GENOMIC DNA]</scope>
</reference>
<dbReference type="AlphaFoldDB" id="A0A653CYJ9"/>
<dbReference type="PANTHER" id="PTHR48041:SF78">
    <property type="entry name" value="ABC TRANSPORTER EXPRESSED IN TRACHEA, ISOFORM A"/>
    <property type="match status" value="1"/>
</dbReference>
<dbReference type="OrthoDB" id="66620at2759"/>
<feature type="transmembrane region" description="Helical" evidence="10">
    <location>
        <begin position="635"/>
        <end position="655"/>
    </location>
</feature>
<dbReference type="InterPro" id="IPR013525">
    <property type="entry name" value="ABC2_TM"/>
</dbReference>
<evidence type="ECO:0000256" key="10">
    <source>
        <dbReference type="SAM" id="Phobius"/>
    </source>
</evidence>
<dbReference type="Pfam" id="PF00005">
    <property type="entry name" value="ABC_tran"/>
    <property type="match status" value="1"/>
</dbReference>
<feature type="compositionally biased region" description="Polar residues" evidence="9">
    <location>
        <begin position="429"/>
        <end position="440"/>
    </location>
</feature>
<evidence type="ECO:0000256" key="1">
    <source>
        <dbReference type="ARBA" id="ARBA00004141"/>
    </source>
</evidence>
<dbReference type="InterPro" id="IPR027417">
    <property type="entry name" value="P-loop_NTPase"/>
</dbReference>
<evidence type="ECO:0000256" key="5">
    <source>
        <dbReference type="ARBA" id="ARBA00022741"/>
    </source>
</evidence>
<feature type="transmembrane region" description="Helical" evidence="10">
    <location>
        <begin position="718"/>
        <end position="740"/>
    </location>
</feature>
<dbReference type="EMBL" id="CAACVG010009329">
    <property type="protein sequence ID" value="VEN52917.1"/>
    <property type="molecule type" value="Genomic_DNA"/>
</dbReference>
<keyword evidence="13" id="KW-1185">Reference proteome</keyword>
<feature type="transmembrane region" description="Helical" evidence="10">
    <location>
        <begin position="526"/>
        <end position="549"/>
    </location>
</feature>
<evidence type="ECO:0000256" key="3">
    <source>
        <dbReference type="ARBA" id="ARBA00022448"/>
    </source>
</evidence>
<dbReference type="PANTHER" id="PTHR48041">
    <property type="entry name" value="ABC TRANSPORTER G FAMILY MEMBER 28"/>
    <property type="match status" value="1"/>
</dbReference>
<evidence type="ECO:0000313" key="13">
    <source>
        <dbReference type="Proteomes" id="UP000410492"/>
    </source>
</evidence>
<dbReference type="Pfam" id="PF01061">
    <property type="entry name" value="ABC2_membrane"/>
    <property type="match status" value="1"/>
</dbReference>